<dbReference type="PROSITE" id="PS50880">
    <property type="entry name" value="TOPRIM"/>
    <property type="match status" value="1"/>
</dbReference>
<dbReference type="GO" id="GO:0008270">
    <property type="term" value="F:zinc ion binding"/>
    <property type="evidence" value="ECO:0007669"/>
    <property type="project" value="UniProtKB-UniRule"/>
</dbReference>
<dbReference type="SMART" id="SM00400">
    <property type="entry name" value="ZnF_CHCC"/>
    <property type="match status" value="1"/>
</dbReference>
<dbReference type="Pfam" id="PF13155">
    <property type="entry name" value="Toprim_2"/>
    <property type="match status" value="1"/>
</dbReference>
<keyword evidence="9" id="KW-0460">Magnesium</keyword>
<dbReference type="InterPro" id="IPR006171">
    <property type="entry name" value="TOPRIM_dom"/>
</dbReference>
<sequence>MLVLLYQKYRLKSGFSEFTNHIQNGIMKYKTKMGIVRGGDLLAIDKELITEIKNSVNIVDVIGEVVNLTRAGRNYVGLCPFHKEKTPSFNVIEDKQFFHCFGCGKSGDVFKFLEEYRQISFLESVHLVAERAGIPLPIETQQAQAKPQNPNQVLIDIHKDAAKFYNAVLKTTKEGQEAKAYLAQRGLTDELIDYFNIGLSPNEPDFLYQSLAKRYEENALMASGLFNLSERTNRVYDAFQNRIMFPLTDDSGQVVAFSGRIWTKEDLENKQAKYKNTRSTALFNKSYELYHLDKARPVMSKKHEVYLMEGFMDVIAAYRAGIENAVASMGTALTPEHVRHLRRYAKKVILTYDGDNAGQNAIAKSLELLKDFNVEIVRVPEQMDPDEFIQKNSPQALANLLENSRISSTEFFIHYLKPENSDNLQAEIAYVEQIAKIIAQSPSITAQNSYINMVADLLPDFDYYQVEQSVNSERLQNRSALQSEAAKQRVTVVELPISKNISAIIKAESQLMQRLLTHDYLLNEFRNREEFTFDTRELQTLYDLLMQQGEVSSYDLAQLDDRTRQMYYQVLEENLPDDIAPNEVEEIIQKRNRLLQERDLQKQSKLIRESSNLGDVDAALAALENLIAQKRNME</sequence>
<comment type="cofactor">
    <cofactor evidence="12 13 14">
        <name>Zn(2+)</name>
        <dbReference type="ChEBI" id="CHEBI:29105"/>
    </cofactor>
    <text evidence="12 13 14">Binds 1 zinc ion per monomer.</text>
</comment>
<keyword evidence="11 12" id="KW-0804">Transcription</keyword>
<dbReference type="SUPFAM" id="SSF56731">
    <property type="entry name" value="DNA primase core"/>
    <property type="match status" value="1"/>
</dbReference>
<dbReference type="GO" id="GO:0000428">
    <property type="term" value="C:DNA-directed RNA polymerase complex"/>
    <property type="evidence" value="ECO:0007669"/>
    <property type="project" value="UniProtKB-KW"/>
</dbReference>
<proteinExistence type="inferred from homology"/>
<keyword evidence="2 12" id="KW-0639">Primosome</keyword>
<dbReference type="InterPro" id="IPR006295">
    <property type="entry name" value="DNA_primase_DnaG"/>
</dbReference>
<evidence type="ECO:0000256" key="14">
    <source>
        <dbReference type="PIRSR" id="PIRSR002811-1"/>
    </source>
</evidence>
<dbReference type="InterPro" id="IPR002694">
    <property type="entry name" value="Znf_CHC2"/>
</dbReference>
<evidence type="ECO:0000256" key="6">
    <source>
        <dbReference type="ARBA" id="ARBA00022723"/>
    </source>
</evidence>
<dbReference type="NCBIfam" id="TIGR01391">
    <property type="entry name" value="dnaG"/>
    <property type="match status" value="1"/>
</dbReference>
<dbReference type="GO" id="GO:0005737">
    <property type="term" value="C:cytoplasm"/>
    <property type="evidence" value="ECO:0007669"/>
    <property type="project" value="TreeGrafter"/>
</dbReference>
<evidence type="ECO:0000259" key="15">
    <source>
        <dbReference type="PROSITE" id="PS50880"/>
    </source>
</evidence>
<dbReference type="EC" id="2.7.7.101" evidence="12"/>
<dbReference type="InterPro" id="IPR030846">
    <property type="entry name" value="DnaG_bac"/>
</dbReference>
<organism evidence="16 17">
    <name type="scientific">Streptococcus equinus</name>
    <name type="common">Streptococcus bovis</name>
    <dbReference type="NCBI Taxonomy" id="1335"/>
    <lineage>
        <taxon>Bacteria</taxon>
        <taxon>Bacillati</taxon>
        <taxon>Bacillota</taxon>
        <taxon>Bacilli</taxon>
        <taxon>Lactobacillales</taxon>
        <taxon>Streptococcaceae</taxon>
        <taxon>Streptococcus</taxon>
    </lineage>
</organism>
<dbReference type="Gene3D" id="3.90.580.10">
    <property type="entry name" value="Zinc finger, CHC2-type domain"/>
    <property type="match status" value="1"/>
</dbReference>
<evidence type="ECO:0000256" key="9">
    <source>
        <dbReference type="ARBA" id="ARBA00022842"/>
    </source>
</evidence>
<accession>A0A1H0K9R8</accession>
<dbReference type="Pfam" id="PF08275">
    <property type="entry name" value="DNAG_N"/>
    <property type="match status" value="1"/>
</dbReference>
<dbReference type="Proteomes" id="UP000183816">
    <property type="component" value="Unassembled WGS sequence"/>
</dbReference>
<dbReference type="Pfam" id="PF01807">
    <property type="entry name" value="Zn_ribbon_DnaG"/>
    <property type="match status" value="1"/>
</dbReference>
<dbReference type="InterPro" id="IPR034151">
    <property type="entry name" value="TOPRIM_DnaG_bac"/>
</dbReference>
<comment type="function">
    <text evidence="12 13">RNA polymerase that catalyzes the synthesis of short RNA molecules used as primers for DNA polymerase during DNA replication.</text>
</comment>
<gene>
    <name evidence="12" type="primary">dnaG</name>
    <name evidence="16" type="ORF">SAMN05216347_101301</name>
</gene>
<reference evidence="16 17" key="1">
    <citation type="submission" date="2016-10" db="EMBL/GenBank/DDBJ databases">
        <authorList>
            <person name="de Groot N.N."/>
        </authorList>
    </citation>
    <scope>NUCLEOTIDE SEQUENCE [LARGE SCALE GENOMIC DNA]</scope>
    <source>
        <strain evidence="16 17">Sb04</strain>
    </source>
</reference>
<evidence type="ECO:0000256" key="4">
    <source>
        <dbReference type="ARBA" id="ARBA00022695"/>
    </source>
</evidence>
<protein>
    <recommendedName>
        <fullName evidence="12 13">DNA primase</fullName>
        <ecNumber evidence="12">2.7.7.101</ecNumber>
    </recommendedName>
</protein>
<dbReference type="Gene3D" id="3.40.1360.10">
    <property type="match status" value="1"/>
</dbReference>
<dbReference type="CDD" id="cd03364">
    <property type="entry name" value="TOPRIM_DnaG_primases"/>
    <property type="match status" value="1"/>
</dbReference>
<keyword evidence="5 12" id="KW-0235">DNA replication</keyword>
<dbReference type="InterPro" id="IPR050219">
    <property type="entry name" value="DnaG_primase"/>
</dbReference>
<dbReference type="AlphaFoldDB" id="A0A1H0K9R8"/>
<dbReference type="InterPro" id="IPR013264">
    <property type="entry name" value="DNAG_N"/>
</dbReference>
<evidence type="ECO:0000256" key="10">
    <source>
        <dbReference type="ARBA" id="ARBA00023125"/>
    </source>
</evidence>
<dbReference type="GO" id="GO:0006269">
    <property type="term" value="P:DNA replication, synthesis of primer"/>
    <property type="evidence" value="ECO:0007669"/>
    <property type="project" value="UniProtKB-UniRule"/>
</dbReference>
<evidence type="ECO:0000256" key="12">
    <source>
        <dbReference type="HAMAP-Rule" id="MF_00974"/>
    </source>
</evidence>
<feature type="zinc finger region" description="CHC2-type" evidence="12 14">
    <location>
        <begin position="79"/>
        <end position="103"/>
    </location>
</feature>
<dbReference type="PIRSF" id="PIRSF002811">
    <property type="entry name" value="DnaG"/>
    <property type="match status" value="1"/>
</dbReference>
<dbReference type="SUPFAM" id="SSF57783">
    <property type="entry name" value="Zinc beta-ribbon"/>
    <property type="match status" value="1"/>
</dbReference>
<dbReference type="InterPro" id="IPR036977">
    <property type="entry name" value="DNA_primase_Znf_CHC2"/>
</dbReference>
<dbReference type="PANTHER" id="PTHR30313">
    <property type="entry name" value="DNA PRIMASE"/>
    <property type="match status" value="1"/>
</dbReference>
<dbReference type="HAMAP" id="MF_00974">
    <property type="entry name" value="DNA_primase_DnaG"/>
    <property type="match status" value="1"/>
</dbReference>
<dbReference type="SMART" id="SM00493">
    <property type="entry name" value="TOPRIM"/>
    <property type="match status" value="1"/>
</dbReference>
<comment type="domain">
    <text evidence="12">Contains an N-terminal zinc-binding domain, a central core domain that contains the primase activity, and a C-terminal DnaB-binding domain.</text>
</comment>
<evidence type="ECO:0000313" key="17">
    <source>
        <dbReference type="Proteomes" id="UP000183816"/>
    </source>
</evidence>
<evidence type="ECO:0000256" key="5">
    <source>
        <dbReference type="ARBA" id="ARBA00022705"/>
    </source>
</evidence>
<name>A0A1H0K9R8_STREI</name>
<evidence type="ECO:0000256" key="7">
    <source>
        <dbReference type="ARBA" id="ARBA00022771"/>
    </source>
</evidence>
<dbReference type="FunFam" id="3.90.580.10:FF:000001">
    <property type="entry name" value="DNA primase"/>
    <property type="match status" value="1"/>
</dbReference>
<comment type="subunit">
    <text evidence="12">Monomer. Interacts with DnaB.</text>
</comment>
<feature type="domain" description="Toprim" evidence="15">
    <location>
        <begin position="303"/>
        <end position="384"/>
    </location>
</feature>
<dbReference type="EMBL" id="FNJK01000001">
    <property type="protein sequence ID" value="SDO52512.1"/>
    <property type="molecule type" value="Genomic_DNA"/>
</dbReference>
<dbReference type="GO" id="GO:0003899">
    <property type="term" value="F:DNA-directed RNA polymerase activity"/>
    <property type="evidence" value="ECO:0007669"/>
    <property type="project" value="UniProtKB-UniRule"/>
</dbReference>
<evidence type="ECO:0000313" key="16">
    <source>
        <dbReference type="EMBL" id="SDO52512.1"/>
    </source>
</evidence>
<evidence type="ECO:0000256" key="11">
    <source>
        <dbReference type="ARBA" id="ARBA00023163"/>
    </source>
</evidence>
<comment type="similarity">
    <text evidence="12 13">Belongs to the DnaG primase family.</text>
</comment>
<dbReference type="InterPro" id="IPR037068">
    <property type="entry name" value="DNA_primase_core_N_sf"/>
</dbReference>
<keyword evidence="1 12" id="KW-0240">DNA-directed RNA polymerase</keyword>
<evidence type="ECO:0000256" key="13">
    <source>
        <dbReference type="PIRNR" id="PIRNR002811"/>
    </source>
</evidence>
<keyword evidence="7 12" id="KW-0863">Zinc-finger</keyword>
<dbReference type="GO" id="GO:1990077">
    <property type="term" value="C:primosome complex"/>
    <property type="evidence" value="ECO:0007669"/>
    <property type="project" value="UniProtKB-KW"/>
</dbReference>
<keyword evidence="4 12" id="KW-0548">Nucleotidyltransferase</keyword>
<dbReference type="PANTHER" id="PTHR30313:SF2">
    <property type="entry name" value="DNA PRIMASE"/>
    <property type="match status" value="1"/>
</dbReference>
<keyword evidence="10 12" id="KW-0238">DNA-binding</keyword>
<evidence type="ECO:0000256" key="2">
    <source>
        <dbReference type="ARBA" id="ARBA00022515"/>
    </source>
</evidence>
<evidence type="ECO:0000256" key="3">
    <source>
        <dbReference type="ARBA" id="ARBA00022679"/>
    </source>
</evidence>
<keyword evidence="6 12" id="KW-0479">Metal-binding</keyword>
<comment type="catalytic activity">
    <reaction evidence="12">
        <text>ssDNA + n NTP = ssDNA/pppN(pN)n-1 hybrid + (n-1) diphosphate.</text>
        <dbReference type="EC" id="2.7.7.101"/>
    </reaction>
</comment>
<evidence type="ECO:0000256" key="8">
    <source>
        <dbReference type="ARBA" id="ARBA00022833"/>
    </source>
</evidence>
<evidence type="ECO:0000256" key="1">
    <source>
        <dbReference type="ARBA" id="ARBA00022478"/>
    </source>
</evidence>
<dbReference type="GO" id="GO:0003677">
    <property type="term" value="F:DNA binding"/>
    <property type="evidence" value="ECO:0007669"/>
    <property type="project" value="UniProtKB-KW"/>
</dbReference>
<keyword evidence="3 12" id="KW-0808">Transferase</keyword>
<keyword evidence="8 12" id="KW-0862">Zinc</keyword>
<dbReference type="Gene3D" id="3.90.980.10">
    <property type="entry name" value="DNA primase, catalytic core, N-terminal domain"/>
    <property type="match status" value="1"/>
</dbReference>